<evidence type="ECO:0000256" key="4">
    <source>
        <dbReference type="ARBA" id="ARBA00040613"/>
    </source>
</evidence>
<dbReference type="PANTHER" id="PTHR10064">
    <property type="entry name" value="60S RIBOSOMAL PROTEIN L22"/>
    <property type="match status" value="1"/>
</dbReference>
<dbReference type="AlphaFoldDB" id="A0A7L5NWK6"/>
<feature type="compositionally biased region" description="Basic and acidic residues" evidence="6">
    <location>
        <begin position="21"/>
        <end position="45"/>
    </location>
</feature>
<dbReference type="EMBL" id="MT583895">
    <property type="protein sequence ID" value="QLA09626.1"/>
    <property type="molecule type" value="mRNA"/>
</dbReference>
<dbReference type="FunFam" id="3.30.1360.210:FF:000002">
    <property type="entry name" value="60S ribosomal protein L22-2"/>
    <property type="match status" value="1"/>
</dbReference>
<organism evidence="7">
    <name type="scientific">Euglena gracilis</name>
    <dbReference type="NCBI Taxonomy" id="3039"/>
    <lineage>
        <taxon>Eukaryota</taxon>
        <taxon>Discoba</taxon>
        <taxon>Euglenozoa</taxon>
        <taxon>Euglenida</taxon>
        <taxon>Spirocuta</taxon>
        <taxon>Euglenophyceae</taxon>
        <taxon>Euglenales</taxon>
        <taxon>Euglenaceae</taxon>
        <taxon>Euglena</taxon>
    </lineage>
</organism>
<dbReference type="InterPro" id="IPR038526">
    <property type="entry name" value="Ribosomal_eL22_sf"/>
</dbReference>
<dbReference type="InterPro" id="IPR002671">
    <property type="entry name" value="Ribosomal_eL22"/>
</dbReference>
<evidence type="ECO:0000256" key="1">
    <source>
        <dbReference type="ARBA" id="ARBA00007817"/>
    </source>
</evidence>
<keyword evidence="2 7" id="KW-0689">Ribosomal protein</keyword>
<evidence type="ECO:0000256" key="5">
    <source>
        <dbReference type="ARBA" id="ARBA00041214"/>
    </source>
</evidence>
<evidence type="ECO:0000256" key="6">
    <source>
        <dbReference type="SAM" id="MobiDB-lite"/>
    </source>
</evidence>
<accession>A0A7L5NWK6</accession>
<evidence type="ECO:0000313" key="7">
    <source>
        <dbReference type="EMBL" id="QLA09626.1"/>
    </source>
</evidence>
<evidence type="ECO:0000256" key="2">
    <source>
        <dbReference type="ARBA" id="ARBA00022980"/>
    </source>
</evidence>
<dbReference type="GO" id="GO:0003723">
    <property type="term" value="F:RNA binding"/>
    <property type="evidence" value="ECO:0007669"/>
    <property type="project" value="TreeGrafter"/>
</dbReference>
<evidence type="ECO:0000256" key="3">
    <source>
        <dbReference type="ARBA" id="ARBA00023274"/>
    </source>
</evidence>
<keyword evidence="3" id="KW-0687">Ribonucleoprotein</keyword>
<dbReference type="Gene3D" id="3.30.1360.210">
    <property type="match status" value="1"/>
</dbReference>
<reference evidence="7" key="1">
    <citation type="submission" date="2020-06" db="EMBL/GenBank/DDBJ databases">
        <title>Cryo-EM structure of the highly atypical cytoplasmic ribosome of Euglena gracilis.</title>
        <authorList>
            <person name="Matzov D."/>
            <person name="Taoka M."/>
            <person name="Nobe Y."/>
            <person name="Yamauchi Y."/>
            <person name="Halfon Y."/>
            <person name="Asis N."/>
            <person name="Zimermann E."/>
            <person name="Rozenberg H."/>
            <person name="Bashan A."/>
            <person name="Bushan S."/>
            <person name="Isobe T."/>
            <person name="Gray M.W."/>
            <person name="Yonath A."/>
            <person name="Shalev-Benami M."/>
        </authorList>
    </citation>
    <scope>NUCLEOTIDE SEQUENCE</scope>
    <source>
        <strain evidence="7">Z</strain>
    </source>
</reference>
<dbReference type="GO" id="GO:0002181">
    <property type="term" value="P:cytoplasmic translation"/>
    <property type="evidence" value="ECO:0007669"/>
    <property type="project" value="TreeGrafter"/>
</dbReference>
<sequence length="170" mass="18921">MPRPSASKEGSTNKKGSQIAKAKDSKKPKAEKKGSATAKHKDSLKGSKTAAGSATKKVPTIEYKIDCSIPAADSIFDADLLKGFEQFLNERIKVKGRTGKLRDAVKVGIDGTSVSIKAFIAFSKKYLKFLTKKYLKKKTLRDWLRVVSTNKTTYELRYFNIHDQDEGEEE</sequence>
<feature type="region of interest" description="Disordered" evidence="6">
    <location>
        <begin position="1"/>
        <end position="51"/>
    </location>
</feature>
<protein>
    <recommendedName>
        <fullName evidence="4">Large ribosomal subunit protein eL22</fullName>
    </recommendedName>
    <alternativeName>
        <fullName evidence="5">60S ribosomal protein L22</fullName>
    </alternativeName>
</protein>
<dbReference type="PANTHER" id="PTHR10064:SF0">
    <property type="entry name" value="FI24544P1-RELATED"/>
    <property type="match status" value="1"/>
</dbReference>
<dbReference type="GO" id="GO:0005840">
    <property type="term" value="C:ribosome"/>
    <property type="evidence" value="ECO:0007669"/>
    <property type="project" value="UniProtKB-KW"/>
</dbReference>
<proteinExistence type="evidence at transcript level"/>
<dbReference type="GO" id="GO:1990904">
    <property type="term" value="C:ribonucleoprotein complex"/>
    <property type="evidence" value="ECO:0007669"/>
    <property type="project" value="UniProtKB-KW"/>
</dbReference>
<dbReference type="Pfam" id="PF01776">
    <property type="entry name" value="Ribosomal_L22e"/>
    <property type="match status" value="1"/>
</dbReference>
<comment type="similarity">
    <text evidence="1">Belongs to the eukaryotic ribosomal protein eL22 family.</text>
</comment>
<name>A0A7L5NWK6_EUGGR</name>
<dbReference type="GO" id="GO:0003735">
    <property type="term" value="F:structural constituent of ribosome"/>
    <property type="evidence" value="ECO:0007669"/>
    <property type="project" value="InterPro"/>
</dbReference>